<dbReference type="STRING" id="1075417.SAMN05421823_11569"/>
<dbReference type="RefSeq" id="WP_089688131.1">
    <property type="nucleotide sequence ID" value="NZ_FNFO01000015.1"/>
</dbReference>
<gene>
    <name evidence="1" type="ORF">SAMN05421823_11569</name>
</gene>
<evidence type="ECO:0000313" key="2">
    <source>
        <dbReference type="Proteomes" id="UP000198510"/>
    </source>
</evidence>
<protein>
    <submittedName>
        <fullName evidence="1">Uncharacterized protein</fullName>
    </submittedName>
</protein>
<evidence type="ECO:0000313" key="1">
    <source>
        <dbReference type="EMBL" id="SDM54263.1"/>
    </source>
</evidence>
<dbReference type="AlphaFoldDB" id="A0A1G9U348"/>
<proteinExistence type="predicted"/>
<reference evidence="1 2" key="1">
    <citation type="submission" date="2016-10" db="EMBL/GenBank/DDBJ databases">
        <authorList>
            <person name="de Groot N.N."/>
        </authorList>
    </citation>
    <scope>NUCLEOTIDE SEQUENCE [LARGE SCALE GENOMIC DNA]</scope>
    <source>
        <strain evidence="1 2">DSM 25186</strain>
    </source>
</reference>
<name>A0A1G9U348_9BACT</name>
<accession>A0A1G9U348</accession>
<keyword evidence="2" id="KW-1185">Reference proteome</keyword>
<organism evidence="1 2">
    <name type="scientific">Catalinimonas alkaloidigena</name>
    <dbReference type="NCBI Taxonomy" id="1075417"/>
    <lineage>
        <taxon>Bacteria</taxon>
        <taxon>Pseudomonadati</taxon>
        <taxon>Bacteroidota</taxon>
        <taxon>Cytophagia</taxon>
        <taxon>Cytophagales</taxon>
        <taxon>Catalimonadaceae</taxon>
        <taxon>Catalinimonas</taxon>
    </lineage>
</organism>
<dbReference type="Proteomes" id="UP000198510">
    <property type="component" value="Unassembled WGS sequence"/>
</dbReference>
<sequence length="223" mass="25145">MTRALFIFLIMGIGGRSALQAQKVFDASVVSALVITHRQTQESLKEIKNNEGKLSGMQTLMARQMEEIKTIEEHLFHRLDQVNGLITTGKDLLYATTLVQHIGVYQKEMVDLAREDATLALVAARTELALLKRTKHLVLYLSITLFTQEGSFVLPLMDPGKRMALTRHVLDELRLMRGMAYGVVRRMRVARRASHLQQLLGTAGAFPDRGGDHVRQLLQQQGW</sequence>
<dbReference type="EMBL" id="FNFO01000015">
    <property type="protein sequence ID" value="SDM54263.1"/>
    <property type="molecule type" value="Genomic_DNA"/>
</dbReference>